<keyword evidence="7" id="KW-0238">DNA-binding</keyword>
<evidence type="ECO:0000313" key="11">
    <source>
        <dbReference type="EMBL" id="MBE8718792.1"/>
    </source>
</evidence>
<dbReference type="InterPro" id="IPR047057">
    <property type="entry name" value="MerR_fam"/>
</dbReference>
<dbReference type="PROSITE" id="PS00552">
    <property type="entry name" value="HTH_MERR_1"/>
    <property type="match status" value="1"/>
</dbReference>
<keyword evidence="4" id="KW-0408">Iron</keyword>
<dbReference type="PROSITE" id="PS50937">
    <property type="entry name" value="HTH_MERR_2"/>
    <property type="match status" value="1"/>
</dbReference>
<dbReference type="PANTHER" id="PTHR30204">
    <property type="entry name" value="REDOX-CYCLING DRUG-SENSING TRANSCRIPTIONAL ACTIVATOR SOXR"/>
    <property type="match status" value="1"/>
</dbReference>
<keyword evidence="12" id="KW-1185">Reference proteome</keyword>
<dbReference type="EMBL" id="PRDL01000001">
    <property type="protein sequence ID" value="MBE8718792.1"/>
    <property type="molecule type" value="Genomic_DNA"/>
</dbReference>
<proteinExistence type="predicted"/>
<feature type="region of interest" description="Disordered" evidence="9">
    <location>
        <begin position="142"/>
        <end position="161"/>
    </location>
</feature>
<dbReference type="RefSeq" id="WP_193911641.1">
    <property type="nucleotide sequence ID" value="NZ_PRDL01000001.1"/>
</dbReference>
<name>A0A928V5R8_9GAMM</name>
<dbReference type="AlphaFoldDB" id="A0A928V5R8"/>
<dbReference type="Gene3D" id="1.10.1660.10">
    <property type="match status" value="1"/>
</dbReference>
<dbReference type="NCBIfam" id="TIGR01950">
    <property type="entry name" value="SoxR"/>
    <property type="match status" value="1"/>
</dbReference>
<dbReference type="GO" id="GO:0006979">
    <property type="term" value="P:response to oxidative stress"/>
    <property type="evidence" value="ECO:0007669"/>
    <property type="project" value="InterPro"/>
</dbReference>
<comment type="caution">
    <text evidence="11">The sequence shown here is derived from an EMBL/GenBank/DDBJ whole genome shotgun (WGS) entry which is preliminary data.</text>
</comment>
<dbReference type="InterPro" id="IPR010211">
    <property type="entry name" value="Redox-sen_tscrpt-act_SoxR"/>
</dbReference>
<dbReference type="GO" id="GO:0046872">
    <property type="term" value="F:metal ion binding"/>
    <property type="evidence" value="ECO:0007669"/>
    <property type="project" value="UniProtKB-KW"/>
</dbReference>
<dbReference type="GO" id="GO:0003677">
    <property type="term" value="F:DNA binding"/>
    <property type="evidence" value="ECO:0007669"/>
    <property type="project" value="UniProtKB-KW"/>
</dbReference>
<dbReference type="SUPFAM" id="SSF46955">
    <property type="entry name" value="Putative DNA-binding domain"/>
    <property type="match status" value="1"/>
</dbReference>
<evidence type="ECO:0000256" key="8">
    <source>
        <dbReference type="ARBA" id="ARBA00023163"/>
    </source>
</evidence>
<dbReference type="InterPro" id="IPR009061">
    <property type="entry name" value="DNA-bd_dom_put_sf"/>
</dbReference>
<organism evidence="11 12">
    <name type="scientific">Cellvibrio polysaccharolyticus</name>
    <dbReference type="NCBI Taxonomy" id="2082724"/>
    <lineage>
        <taxon>Bacteria</taxon>
        <taxon>Pseudomonadati</taxon>
        <taxon>Pseudomonadota</taxon>
        <taxon>Gammaproteobacteria</taxon>
        <taxon>Cellvibrionales</taxon>
        <taxon>Cellvibrionaceae</taxon>
        <taxon>Cellvibrio</taxon>
    </lineage>
</organism>
<feature type="domain" description="HTH merR-type" evidence="10">
    <location>
        <begin position="12"/>
        <end position="80"/>
    </location>
</feature>
<gene>
    <name evidence="11" type="primary">soxR</name>
    <name evidence="11" type="ORF">C4F51_16580</name>
</gene>
<dbReference type="Pfam" id="PF09278">
    <property type="entry name" value="MerR-DNA-bind"/>
    <property type="match status" value="1"/>
</dbReference>
<evidence type="ECO:0000256" key="5">
    <source>
        <dbReference type="ARBA" id="ARBA00023014"/>
    </source>
</evidence>
<dbReference type="Pfam" id="PF00376">
    <property type="entry name" value="MerR"/>
    <property type="match status" value="1"/>
</dbReference>
<dbReference type="PRINTS" id="PR00040">
    <property type="entry name" value="HTHMERR"/>
</dbReference>
<sequence>MTKEKIAPALRELTVGEVSKRSGVAVSTIHFYEAKGLIESTRNAGNQRRFPPVVLRYISIIKVAQRTGIPLEEIGKTLKRFPNKNKLTAAQWKTLSSQWRKDLNDRIEKLTRLRDELDSCIGCGCLSLKDCPLRNPDDILGKNGSGPQILERTEGRKSRQN</sequence>
<dbReference type="CDD" id="cd01110">
    <property type="entry name" value="HTH_SoxR"/>
    <property type="match status" value="1"/>
</dbReference>
<protein>
    <recommendedName>
        <fullName evidence="1">Redox-sensitive transcriptional activator SoxR</fullName>
    </recommendedName>
</protein>
<dbReference type="SMART" id="SM00422">
    <property type="entry name" value="HTH_MERR"/>
    <property type="match status" value="1"/>
</dbReference>
<keyword evidence="3" id="KW-0479">Metal-binding</keyword>
<keyword evidence="6" id="KW-0805">Transcription regulation</keyword>
<dbReference type="InterPro" id="IPR015358">
    <property type="entry name" value="Tscrpt_reg_MerR_DNA-bd"/>
</dbReference>
<evidence type="ECO:0000256" key="6">
    <source>
        <dbReference type="ARBA" id="ARBA00023015"/>
    </source>
</evidence>
<evidence type="ECO:0000256" key="2">
    <source>
        <dbReference type="ARBA" id="ARBA00022714"/>
    </source>
</evidence>
<dbReference type="Proteomes" id="UP000652567">
    <property type="component" value="Unassembled WGS sequence"/>
</dbReference>
<evidence type="ECO:0000256" key="7">
    <source>
        <dbReference type="ARBA" id="ARBA00023125"/>
    </source>
</evidence>
<evidence type="ECO:0000259" key="10">
    <source>
        <dbReference type="PROSITE" id="PS50937"/>
    </source>
</evidence>
<keyword evidence="2" id="KW-0001">2Fe-2S</keyword>
<accession>A0A928V5R8</accession>
<evidence type="ECO:0000313" key="12">
    <source>
        <dbReference type="Proteomes" id="UP000652567"/>
    </source>
</evidence>
<dbReference type="PANTHER" id="PTHR30204:SF0">
    <property type="entry name" value="REDOX-SENSITIVE TRANSCRIPTIONAL ACTIVATOR SOXR"/>
    <property type="match status" value="1"/>
</dbReference>
<evidence type="ECO:0000256" key="3">
    <source>
        <dbReference type="ARBA" id="ARBA00022723"/>
    </source>
</evidence>
<dbReference type="GO" id="GO:0003700">
    <property type="term" value="F:DNA-binding transcription factor activity"/>
    <property type="evidence" value="ECO:0007669"/>
    <property type="project" value="InterPro"/>
</dbReference>
<evidence type="ECO:0000256" key="9">
    <source>
        <dbReference type="SAM" id="MobiDB-lite"/>
    </source>
</evidence>
<evidence type="ECO:0000256" key="4">
    <source>
        <dbReference type="ARBA" id="ARBA00023004"/>
    </source>
</evidence>
<dbReference type="InterPro" id="IPR000551">
    <property type="entry name" value="MerR-type_HTH_dom"/>
</dbReference>
<evidence type="ECO:0000256" key="1">
    <source>
        <dbReference type="ARBA" id="ARBA00014474"/>
    </source>
</evidence>
<keyword evidence="8" id="KW-0804">Transcription</keyword>
<dbReference type="GO" id="GO:0051537">
    <property type="term" value="F:2 iron, 2 sulfur cluster binding"/>
    <property type="evidence" value="ECO:0007669"/>
    <property type="project" value="UniProtKB-KW"/>
</dbReference>
<keyword evidence="5" id="KW-0411">Iron-sulfur</keyword>
<reference evidence="11" key="1">
    <citation type="submission" date="2018-07" db="EMBL/GenBank/DDBJ databases">
        <title>Genome assembly of strain Ka43.</title>
        <authorList>
            <person name="Kukolya J."/>
            <person name="Nagy I."/>
            <person name="Horvath B."/>
            <person name="Toth A."/>
        </authorList>
    </citation>
    <scope>NUCLEOTIDE SEQUENCE</scope>
    <source>
        <strain evidence="11">KB43</strain>
    </source>
</reference>
<feature type="compositionally biased region" description="Basic and acidic residues" evidence="9">
    <location>
        <begin position="151"/>
        <end position="161"/>
    </location>
</feature>